<proteinExistence type="predicted"/>
<evidence type="ECO:0000313" key="4">
    <source>
        <dbReference type="Proteomes" id="UP000324996"/>
    </source>
</evidence>
<evidence type="ECO:0000256" key="2">
    <source>
        <dbReference type="SAM" id="MobiDB-lite"/>
    </source>
</evidence>
<name>A0A5A7NB27_9PROT</name>
<evidence type="ECO:0008006" key="5">
    <source>
        <dbReference type="Google" id="ProtNLM"/>
    </source>
</evidence>
<sequence>MVFGLALVGPADVSLASTQDAPPTPEASTPEATDPEANDPEASTPEAPEANDPEASTPEATDPQAPETEASENEPLDFVRVYEAGNYEQAALLAQAALDQGNLERDRRGRAWLAVAKAHVLANRHEAAREALDKALAFLDAPAEAHYERFLLAYTQRDWIPAAQDLKALAGVRPDLARPVHTAAVMAIKNGVIGLGREDLAFDLLLALRDANYSGAPADARPDALYRDLVQMLGVRGRLFEAEALLKAIYETDLVVGMMVDRRFSSLWRSLDTLYGTAAAITARELEFIAQVRQGNSNSLVLIRQHMKDYRRHGLSDRAVQLGGAVMQAVDMRQLSGPLGAQILWVANELAYALLDIEETEAAISLLGQIAALDPARIPGLVNQQINYAAILLGEGRYQSALDAAPRAEFGSISRYGQFFIRQIAVCAYEAMGEPDQALAALGPLLEQPMLNPRATQIALLCLDDLDRAAAHLIDRLDREQTREDALLALVKPDLSALHAPFFQTLQARFEQLRRREDVLDKQAEVGRQVFFRLRPIYWGAF</sequence>
<dbReference type="AlphaFoldDB" id="A0A5A7NB27"/>
<evidence type="ECO:0000256" key="1">
    <source>
        <dbReference type="SAM" id="Coils"/>
    </source>
</evidence>
<keyword evidence="4" id="KW-1185">Reference proteome</keyword>
<dbReference type="EMBL" id="BKCN01000012">
    <property type="protein sequence ID" value="GER04690.1"/>
    <property type="molecule type" value="Genomic_DNA"/>
</dbReference>
<dbReference type="Gene3D" id="1.25.40.10">
    <property type="entry name" value="Tetratricopeptide repeat domain"/>
    <property type="match status" value="1"/>
</dbReference>
<feature type="region of interest" description="Disordered" evidence="2">
    <location>
        <begin position="8"/>
        <end position="74"/>
    </location>
</feature>
<comment type="caution">
    <text evidence="3">The sequence shown here is derived from an EMBL/GenBank/DDBJ whole genome shotgun (WGS) entry which is preliminary data.</text>
</comment>
<dbReference type="SUPFAM" id="SSF48452">
    <property type="entry name" value="TPR-like"/>
    <property type="match status" value="1"/>
</dbReference>
<protein>
    <recommendedName>
        <fullName evidence="5">Tetratrico peptide repeat group 5 domain-containing protein</fullName>
    </recommendedName>
</protein>
<gene>
    <name evidence="3" type="ORF">JCM17846_23720</name>
</gene>
<reference evidence="3 4" key="1">
    <citation type="submission" date="2019-09" db="EMBL/GenBank/DDBJ databases">
        <title>NBRP : Genome information of microbial organism related human and environment.</title>
        <authorList>
            <person name="Hattori M."/>
            <person name="Oshima K."/>
            <person name="Inaba H."/>
            <person name="Suda W."/>
            <person name="Sakamoto M."/>
            <person name="Iino T."/>
            <person name="Kitahara M."/>
            <person name="Oshida Y."/>
            <person name="Iida T."/>
            <person name="Kudo T."/>
            <person name="Itoh T."/>
            <person name="Ohkuma M."/>
        </authorList>
    </citation>
    <scope>NUCLEOTIDE SEQUENCE [LARGE SCALE GENOMIC DNA]</scope>
    <source>
        <strain evidence="3 4">Q-1</strain>
    </source>
</reference>
<dbReference type="Proteomes" id="UP000324996">
    <property type="component" value="Unassembled WGS sequence"/>
</dbReference>
<organism evidence="3 4">
    <name type="scientific">Iodidimonas nitroreducens</name>
    <dbReference type="NCBI Taxonomy" id="1236968"/>
    <lineage>
        <taxon>Bacteria</taxon>
        <taxon>Pseudomonadati</taxon>
        <taxon>Pseudomonadota</taxon>
        <taxon>Alphaproteobacteria</taxon>
        <taxon>Iodidimonadales</taxon>
        <taxon>Iodidimonadaceae</taxon>
        <taxon>Iodidimonas</taxon>
    </lineage>
</organism>
<feature type="coiled-coil region" evidence="1">
    <location>
        <begin position="463"/>
        <end position="523"/>
    </location>
</feature>
<evidence type="ECO:0000313" key="3">
    <source>
        <dbReference type="EMBL" id="GER04690.1"/>
    </source>
</evidence>
<keyword evidence="1" id="KW-0175">Coiled coil</keyword>
<accession>A0A5A7NB27</accession>
<dbReference type="InterPro" id="IPR011990">
    <property type="entry name" value="TPR-like_helical_dom_sf"/>
</dbReference>